<dbReference type="PROSITE" id="PS50893">
    <property type="entry name" value="ABC_TRANSPORTER_2"/>
    <property type="match status" value="1"/>
</dbReference>
<dbReference type="InterPro" id="IPR017871">
    <property type="entry name" value="ABC_transporter-like_CS"/>
</dbReference>
<keyword evidence="6" id="KW-0764">Sulfate transport</keyword>
<dbReference type="Pfam" id="PF12857">
    <property type="entry name" value="TOBE_3"/>
    <property type="match status" value="1"/>
</dbReference>
<comment type="caution">
    <text evidence="9">The sequence shown here is derived from an EMBL/GenBank/DDBJ whole genome shotgun (WGS) entry which is preliminary data.</text>
</comment>
<dbReference type="Pfam" id="PF00005">
    <property type="entry name" value="ABC_tran"/>
    <property type="match status" value="1"/>
</dbReference>
<evidence type="ECO:0000313" key="9">
    <source>
        <dbReference type="EMBL" id="MEJ8848373.1"/>
    </source>
</evidence>
<dbReference type="InterPro" id="IPR003439">
    <property type="entry name" value="ABC_transporter-like_ATP-bd"/>
</dbReference>
<dbReference type="InterPro" id="IPR008995">
    <property type="entry name" value="Mo/tungstate-bd_C_term_dom"/>
</dbReference>
<dbReference type="CDD" id="cd03296">
    <property type="entry name" value="ABC_CysA_sulfate_importer"/>
    <property type="match status" value="1"/>
</dbReference>
<dbReference type="PROSITE" id="PS00211">
    <property type="entry name" value="ABC_TRANSPORTER_1"/>
    <property type="match status" value="1"/>
</dbReference>
<keyword evidence="10" id="KW-1185">Reference proteome</keyword>
<proteinExistence type="predicted"/>
<dbReference type="SUPFAM" id="SSF50331">
    <property type="entry name" value="MOP-like"/>
    <property type="match status" value="1"/>
</dbReference>
<dbReference type="NCBIfam" id="TIGR00968">
    <property type="entry name" value="3a0106s01"/>
    <property type="match status" value="1"/>
</dbReference>
<dbReference type="PANTHER" id="PTHR42781:SF4">
    <property type="entry name" value="SPERMIDINE_PUTRESCINE IMPORT ATP-BINDING PROTEIN POTA"/>
    <property type="match status" value="1"/>
</dbReference>
<evidence type="ECO:0000256" key="6">
    <source>
        <dbReference type="ARBA" id="ARBA00023032"/>
    </source>
</evidence>
<organism evidence="9 10">
    <name type="scientific">Variovorax rhizosphaerae</name>
    <dbReference type="NCBI Taxonomy" id="1836200"/>
    <lineage>
        <taxon>Bacteria</taxon>
        <taxon>Pseudomonadati</taxon>
        <taxon>Pseudomonadota</taxon>
        <taxon>Betaproteobacteria</taxon>
        <taxon>Burkholderiales</taxon>
        <taxon>Comamonadaceae</taxon>
        <taxon>Variovorax</taxon>
    </lineage>
</organism>
<dbReference type="GO" id="GO:0005524">
    <property type="term" value="F:ATP binding"/>
    <property type="evidence" value="ECO:0007669"/>
    <property type="project" value="UniProtKB-KW"/>
</dbReference>
<keyword evidence="2" id="KW-1003">Cell membrane</keyword>
<evidence type="ECO:0000256" key="7">
    <source>
        <dbReference type="ARBA" id="ARBA00023136"/>
    </source>
</evidence>
<sequence>MSIEIRNVSKRFGDFQALRDVNLDIESGELVALLGPSGCGKTTLLRIIAGLETADAGNILFSGEDTTDVHVRERNVGFVFQHYALFRHMTVFENVAFGLRVKPRSQRPGEAAIKKKVMDLLKLVQLDWLADRYPSQLSGGQRQRIALARALAVEPKVLLLDEPFGALDAKVRKELRRWLRRLHDELHVTSIFVTHDQEEALEVADRVVVINKGQIEQVGSPQEVWDHPASPFVYGFLGDVNLFHGRAHEGEVQVEGIRLHAPEHSTVQDSKALAYVRPHDLEITRHTPGASGIMATLTRAIVVGPIARLELEPTESNPDNPGTGTIIEAQLPAQQFRDLGLKEGDTVVAQPRKARVFVEDWVSP</sequence>
<dbReference type="InterPro" id="IPR050093">
    <property type="entry name" value="ABC_SmlMolc_Importer"/>
</dbReference>
<name>A0ABU8WLG3_9BURK</name>
<dbReference type="EMBL" id="JBBKZT010000007">
    <property type="protein sequence ID" value="MEJ8848373.1"/>
    <property type="molecule type" value="Genomic_DNA"/>
</dbReference>
<keyword evidence="7" id="KW-0472">Membrane</keyword>
<evidence type="ECO:0000313" key="10">
    <source>
        <dbReference type="Proteomes" id="UP001385892"/>
    </source>
</evidence>
<evidence type="ECO:0000259" key="8">
    <source>
        <dbReference type="PROSITE" id="PS50893"/>
    </source>
</evidence>
<accession>A0ABU8WLG3</accession>
<dbReference type="InterPro" id="IPR041193">
    <property type="entry name" value="CysA_C"/>
</dbReference>
<keyword evidence="5" id="KW-1278">Translocase</keyword>
<dbReference type="InterPro" id="IPR005666">
    <property type="entry name" value="Sulph_transpt1"/>
</dbReference>
<evidence type="ECO:0000256" key="1">
    <source>
        <dbReference type="ARBA" id="ARBA00022448"/>
    </source>
</evidence>
<dbReference type="SMART" id="SM00382">
    <property type="entry name" value="AAA"/>
    <property type="match status" value="1"/>
</dbReference>
<dbReference type="Proteomes" id="UP001385892">
    <property type="component" value="Unassembled WGS sequence"/>
</dbReference>
<protein>
    <submittedName>
        <fullName evidence="9">Sulfate ABC transporter ATP-binding protein</fullName>
    </submittedName>
</protein>
<keyword evidence="1" id="KW-0813">Transport</keyword>
<evidence type="ECO:0000256" key="5">
    <source>
        <dbReference type="ARBA" id="ARBA00022967"/>
    </source>
</evidence>
<gene>
    <name evidence="9" type="ORF">WKW82_17075</name>
</gene>
<evidence type="ECO:0000256" key="4">
    <source>
        <dbReference type="ARBA" id="ARBA00022840"/>
    </source>
</evidence>
<dbReference type="PANTHER" id="PTHR42781">
    <property type="entry name" value="SPERMIDINE/PUTRESCINE IMPORT ATP-BINDING PROTEIN POTA"/>
    <property type="match status" value="1"/>
</dbReference>
<dbReference type="InterPro" id="IPR024765">
    <property type="entry name" value="TOBE-like"/>
</dbReference>
<feature type="domain" description="ABC transporter" evidence="8">
    <location>
        <begin position="3"/>
        <end position="237"/>
    </location>
</feature>
<reference evidence="9 10" key="1">
    <citation type="submission" date="2024-03" db="EMBL/GenBank/DDBJ databases">
        <title>Novel species of the genus Variovorax.</title>
        <authorList>
            <person name="Liu Q."/>
            <person name="Xin Y.-H."/>
        </authorList>
    </citation>
    <scope>NUCLEOTIDE SEQUENCE [LARGE SCALE GENOMIC DNA]</scope>
    <source>
        <strain evidence="9 10">KACC 18900</strain>
    </source>
</reference>
<dbReference type="InterPro" id="IPR027417">
    <property type="entry name" value="P-loop_NTPase"/>
</dbReference>
<keyword evidence="3" id="KW-0547">Nucleotide-binding</keyword>
<dbReference type="SUPFAM" id="SSF52540">
    <property type="entry name" value="P-loop containing nucleoside triphosphate hydrolases"/>
    <property type="match status" value="1"/>
</dbReference>
<evidence type="ECO:0000256" key="2">
    <source>
        <dbReference type="ARBA" id="ARBA00022475"/>
    </source>
</evidence>
<dbReference type="InterPro" id="IPR003593">
    <property type="entry name" value="AAA+_ATPase"/>
</dbReference>
<keyword evidence="4 9" id="KW-0067">ATP-binding</keyword>
<evidence type="ECO:0000256" key="3">
    <source>
        <dbReference type="ARBA" id="ARBA00022741"/>
    </source>
</evidence>
<dbReference type="RefSeq" id="WP_340343502.1">
    <property type="nucleotide sequence ID" value="NZ_JBBKZT010000007.1"/>
</dbReference>
<dbReference type="Gene3D" id="3.40.50.300">
    <property type="entry name" value="P-loop containing nucleotide triphosphate hydrolases"/>
    <property type="match status" value="1"/>
</dbReference>
<dbReference type="Pfam" id="PF17850">
    <property type="entry name" value="CysA_C_terminal"/>
    <property type="match status" value="1"/>
</dbReference>